<reference evidence="3" key="1">
    <citation type="submission" date="2024-07" db="EMBL/GenBank/DDBJ databases">
        <title>Two chromosome-level genome assemblies of Korean endemic species Abeliophyllum distichum and Forsythia ovata (Oleaceae).</title>
        <authorList>
            <person name="Jang H."/>
        </authorList>
    </citation>
    <scope>NUCLEOTIDE SEQUENCE [LARGE SCALE GENOMIC DNA]</scope>
</reference>
<protein>
    <submittedName>
        <fullName evidence="2">SEC-C motif-containing protein/OTU-like cysteine protease family protein</fullName>
    </submittedName>
</protein>
<dbReference type="EMBL" id="JBFOLK010000007">
    <property type="protein sequence ID" value="KAL2499658.1"/>
    <property type="molecule type" value="Genomic_DNA"/>
</dbReference>
<dbReference type="Gene3D" id="3.10.450.50">
    <property type="match status" value="1"/>
</dbReference>
<keyword evidence="3" id="KW-1185">Reference proteome</keyword>
<accession>A0ABD1SIS8</accession>
<gene>
    <name evidence="2" type="ORF">Adt_25208</name>
</gene>
<dbReference type="InterPro" id="IPR004027">
    <property type="entry name" value="SEC_C_motif"/>
</dbReference>
<evidence type="ECO:0000256" key="1">
    <source>
        <dbReference type="SAM" id="SignalP"/>
    </source>
</evidence>
<sequence>MVCYPLSLLLFANGWPADHQDEDCEQNKLKIEDKACKQFSPCNDMEDVNEENNSQHDEKKIPRNKACPCGSKKKYKSCCGTVSAKSSARIAVNRPVEYGKSRKDRKQIRKGIVIIATDALCDLALGRGAWNNFLM</sequence>
<dbReference type="Pfam" id="PF02810">
    <property type="entry name" value="SEC-C"/>
    <property type="match status" value="1"/>
</dbReference>
<organism evidence="2 3">
    <name type="scientific">Abeliophyllum distichum</name>
    <dbReference type="NCBI Taxonomy" id="126358"/>
    <lineage>
        <taxon>Eukaryota</taxon>
        <taxon>Viridiplantae</taxon>
        <taxon>Streptophyta</taxon>
        <taxon>Embryophyta</taxon>
        <taxon>Tracheophyta</taxon>
        <taxon>Spermatophyta</taxon>
        <taxon>Magnoliopsida</taxon>
        <taxon>eudicotyledons</taxon>
        <taxon>Gunneridae</taxon>
        <taxon>Pentapetalae</taxon>
        <taxon>asterids</taxon>
        <taxon>lamiids</taxon>
        <taxon>Lamiales</taxon>
        <taxon>Oleaceae</taxon>
        <taxon>Forsythieae</taxon>
        <taxon>Abeliophyllum</taxon>
    </lineage>
</organism>
<evidence type="ECO:0000313" key="2">
    <source>
        <dbReference type="EMBL" id="KAL2499658.1"/>
    </source>
</evidence>
<name>A0ABD1SIS8_9LAMI</name>
<evidence type="ECO:0000313" key="3">
    <source>
        <dbReference type="Proteomes" id="UP001604336"/>
    </source>
</evidence>
<comment type="caution">
    <text evidence="2">The sequence shown here is derived from an EMBL/GenBank/DDBJ whole genome shotgun (WGS) entry which is preliminary data.</text>
</comment>
<feature type="signal peptide" evidence="1">
    <location>
        <begin position="1"/>
        <end position="19"/>
    </location>
</feature>
<proteinExistence type="predicted"/>
<keyword evidence="1" id="KW-0732">Signal</keyword>
<dbReference type="Proteomes" id="UP001604336">
    <property type="component" value="Unassembled WGS sequence"/>
</dbReference>
<dbReference type="SUPFAM" id="SSF103642">
    <property type="entry name" value="Sec-C motif"/>
    <property type="match status" value="1"/>
</dbReference>
<feature type="chain" id="PRO_5044772081" evidence="1">
    <location>
        <begin position="20"/>
        <end position="135"/>
    </location>
</feature>
<dbReference type="AlphaFoldDB" id="A0ABD1SIS8"/>